<gene>
    <name evidence="2" type="ORF">L596_019356</name>
</gene>
<feature type="transmembrane region" description="Helical" evidence="1">
    <location>
        <begin position="57"/>
        <end position="78"/>
    </location>
</feature>
<name>A0A4U5MQA3_STECR</name>
<dbReference type="Proteomes" id="UP000298663">
    <property type="component" value="Unassembled WGS sequence"/>
</dbReference>
<keyword evidence="1" id="KW-0812">Transmembrane</keyword>
<organism evidence="2 3">
    <name type="scientific">Steinernema carpocapsae</name>
    <name type="common">Entomopathogenic nematode</name>
    <dbReference type="NCBI Taxonomy" id="34508"/>
    <lineage>
        <taxon>Eukaryota</taxon>
        <taxon>Metazoa</taxon>
        <taxon>Ecdysozoa</taxon>
        <taxon>Nematoda</taxon>
        <taxon>Chromadorea</taxon>
        <taxon>Rhabditida</taxon>
        <taxon>Tylenchina</taxon>
        <taxon>Panagrolaimomorpha</taxon>
        <taxon>Strongyloidoidea</taxon>
        <taxon>Steinernematidae</taxon>
        <taxon>Steinernema</taxon>
    </lineage>
</organism>
<keyword evidence="1" id="KW-1133">Transmembrane helix</keyword>
<proteinExistence type="predicted"/>
<feature type="transmembrane region" description="Helical" evidence="1">
    <location>
        <begin position="17"/>
        <end position="36"/>
    </location>
</feature>
<evidence type="ECO:0000256" key="1">
    <source>
        <dbReference type="SAM" id="Phobius"/>
    </source>
</evidence>
<evidence type="ECO:0000313" key="2">
    <source>
        <dbReference type="EMBL" id="TKR71820.1"/>
    </source>
</evidence>
<reference evidence="2 3" key="2">
    <citation type="journal article" date="2019" name="G3 (Bethesda)">
        <title>Hybrid Assembly of the Genome of the Entomopathogenic Nematode Steinernema carpocapsae Identifies the X-Chromosome.</title>
        <authorList>
            <person name="Serra L."/>
            <person name="Macchietto M."/>
            <person name="Macias-Munoz A."/>
            <person name="McGill C.J."/>
            <person name="Rodriguez I.M."/>
            <person name="Rodriguez B."/>
            <person name="Murad R."/>
            <person name="Mortazavi A."/>
        </authorList>
    </citation>
    <scope>NUCLEOTIDE SEQUENCE [LARGE SCALE GENOMIC DNA]</scope>
    <source>
        <strain evidence="2 3">ALL</strain>
    </source>
</reference>
<dbReference type="EMBL" id="AZBU02000006">
    <property type="protein sequence ID" value="TKR71820.1"/>
    <property type="molecule type" value="Genomic_DNA"/>
</dbReference>
<evidence type="ECO:0000313" key="3">
    <source>
        <dbReference type="Proteomes" id="UP000298663"/>
    </source>
</evidence>
<protein>
    <submittedName>
        <fullName evidence="2">Uncharacterized protein</fullName>
    </submittedName>
</protein>
<accession>A0A4U5MQA3</accession>
<comment type="caution">
    <text evidence="2">The sequence shown here is derived from an EMBL/GenBank/DDBJ whole genome shotgun (WGS) entry which is preliminary data.</text>
</comment>
<keyword evidence="1" id="KW-0472">Membrane</keyword>
<keyword evidence="3" id="KW-1185">Reference proteome</keyword>
<dbReference type="AlphaFoldDB" id="A0A4U5MQA3"/>
<reference evidence="2 3" key="1">
    <citation type="journal article" date="2015" name="Genome Biol.">
        <title>Comparative genomics of Steinernema reveals deeply conserved gene regulatory networks.</title>
        <authorList>
            <person name="Dillman A.R."/>
            <person name="Macchietto M."/>
            <person name="Porter C.F."/>
            <person name="Rogers A."/>
            <person name="Williams B."/>
            <person name="Antoshechkin I."/>
            <person name="Lee M.M."/>
            <person name="Goodwin Z."/>
            <person name="Lu X."/>
            <person name="Lewis E.E."/>
            <person name="Goodrich-Blair H."/>
            <person name="Stock S.P."/>
            <person name="Adams B.J."/>
            <person name="Sternberg P.W."/>
            <person name="Mortazavi A."/>
        </authorList>
    </citation>
    <scope>NUCLEOTIDE SEQUENCE [LARGE SCALE GENOMIC DNA]</scope>
    <source>
        <strain evidence="2 3">ALL</strain>
    </source>
</reference>
<sequence length="83" mass="9191">MSSLVPFIRLIINSLDISFSAVIISSGSVFLLTLCCSTKNLQSQSAKSISSFSSYVFYLRIIFKFLPYLADFITHHVVSMASS</sequence>